<reference evidence="3 4" key="1">
    <citation type="submission" date="2018-05" db="EMBL/GenBank/DDBJ databases">
        <title>Genomic Encyclopedia of Type Strains, Phase IV (KMG-IV): sequencing the most valuable type-strain genomes for metagenomic binning, comparative biology and taxonomic classification.</title>
        <authorList>
            <person name="Goeker M."/>
        </authorList>
    </citation>
    <scope>NUCLEOTIDE SEQUENCE [LARGE SCALE GENOMIC DNA]</scope>
    <source>
        <strain evidence="3 4">JC118</strain>
    </source>
</reference>
<sequence>MDELAILDELEDVVYLTDPDTYEVYFINRAGLKNSPIKEYKGLPCYKILQGKEHPCEFCTNKILNEKQFLVWEHYNDNLQRHFILKDKMIKLNGKKLKMEIAVDITEKEVISTQLAKKLESREKLVECIQIFSECTDFDAGMHQVLKNLAEYYQAAGAQLFETEASAITKSYAWYDDGEAKAFSKADANAYKCLFAACDSKGKLMIDNVDKTDSEVKKLCMKYNVSALMMVELHKEGKTLGYIMIINPMLRPGFDRSLFNSLVTFIEAELDRQHVHKHFEFLGYHDGLTGFNNRNRYMDHILQLNDVKLKSLGILYCDINDLKHINDSRGHDIGDLAILRFSKILSEYFNQRDLFRLGGDEFVVIAQNLDIRDFRERIRSIQMQIETHESFSVSMGYAWSETNFNIRELTRQADEMMYLNKQHYYENSEKDDYRHYSYIRQELIKSIEMGSFVVYLQPKVYASDGRIYGAEALVRYQHEKHGLIPPGHFIYLLERERIIEVLDLYVLKQACLILNQWREEGIKLIPISVNFSRLTIADDKILEKMLKIVDEHAIEHSLIEIEITESTDMLDRELMGIITRQIREQGFLLSLDDFGSNYTNLASLTEVDMNVLKLDKSLVDGICQDHVSKSVVKSVIDFCAEMNITSLSEGVEMKEQVELLVQLGCNLIQGYYYGRPAPVEAFTQQWLK</sequence>
<gene>
    <name evidence="3" type="ORF">DES51_106198</name>
</gene>
<dbReference type="CDD" id="cd01948">
    <property type="entry name" value="EAL"/>
    <property type="match status" value="1"/>
</dbReference>
<dbReference type="InterPro" id="IPR035919">
    <property type="entry name" value="EAL_sf"/>
</dbReference>
<dbReference type="PANTHER" id="PTHR33121:SF70">
    <property type="entry name" value="SIGNALING PROTEIN YKOW"/>
    <property type="match status" value="1"/>
</dbReference>
<comment type="caution">
    <text evidence="3">The sequence shown here is derived from an EMBL/GenBank/DDBJ whole genome shotgun (WGS) entry which is preliminary data.</text>
</comment>
<keyword evidence="4" id="KW-1185">Reference proteome</keyword>
<dbReference type="Pfam" id="PF00990">
    <property type="entry name" value="GGDEF"/>
    <property type="match status" value="1"/>
</dbReference>
<evidence type="ECO:0000259" key="1">
    <source>
        <dbReference type="PROSITE" id="PS50883"/>
    </source>
</evidence>
<feature type="domain" description="GGDEF" evidence="2">
    <location>
        <begin position="310"/>
        <end position="438"/>
    </location>
</feature>
<dbReference type="PROSITE" id="PS50887">
    <property type="entry name" value="GGDEF"/>
    <property type="match status" value="1"/>
</dbReference>
<dbReference type="GO" id="GO:0071111">
    <property type="term" value="F:cyclic-guanylate-specific phosphodiesterase activity"/>
    <property type="evidence" value="ECO:0007669"/>
    <property type="project" value="InterPro"/>
</dbReference>
<organism evidence="3 4">
    <name type="scientific">Dielma fastidiosa</name>
    <dbReference type="NCBI Taxonomy" id="1034346"/>
    <lineage>
        <taxon>Bacteria</taxon>
        <taxon>Bacillati</taxon>
        <taxon>Bacillota</taxon>
        <taxon>Erysipelotrichia</taxon>
        <taxon>Erysipelotrichales</taxon>
        <taxon>Erysipelotrichaceae</taxon>
        <taxon>Dielma</taxon>
    </lineage>
</organism>
<dbReference type="Gene3D" id="3.30.70.270">
    <property type="match status" value="1"/>
</dbReference>
<dbReference type="Gene3D" id="3.20.20.450">
    <property type="entry name" value="EAL domain"/>
    <property type="match status" value="1"/>
</dbReference>
<protein>
    <submittedName>
        <fullName evidence="3">Diguanylate cyclase (GGDEF)-like protein</fullName>
    </submittedName>
</protein>
<evidence type="ECO:0000313" key="3">
    <source>
        <dbReference type="EMBL" id="PXX79079.1"/>
    </source>
</evidence>
<dbReference type="SMART" id="SM00052">
    <property type="entry name" value="EAL"/>
    <property type="match status" value="1"/>
</dbReference>
<feature type="domain" description="EAL" evidence="1">
    <location>
        <begin position="436"/>
        <end position="688"/>
    </location>
</feature>
<dbReference type="AlphaFoldDB" id="A0A318KMY5"/>
<dbReference type="SUPFAM" id="SSF141868">
    <property type="entry name" value="EAL domain-like"/>
    <property type="match status" value="1"/>
</dbReference>
<dbReference type="SMART" id="SM00267">
    <property type="entry name" value="GGDEF"/>
    <property type="match status" value="1"/>
</dbReference>
<proteinExistence type="predicted"/>
<dbReference type="Proteomes" id="UP000247612">
    <property type="component" value="Unassembled WGS sequence"/>
</dbReference>
<dbReference type="InterPro" id="IPR001633">
    <property type="entry name" value="EAL_dom"/>
</dbReference>
<dbReference type="InterPro" id="IPR050706">
    <property type="entry name" value="Cyclic-di-GMP_PDE-like"/>
</dbReference>
<dbReference type="InterPro" id="IPR043128">
    <property type="entry name" value="Rev_trsase/Diguanyl_cyclase"/>
</dbReference>
<dbReference type="STRING" id="1034346.GCA_000313565_01252"/>
<dbReference type="CDD" id="cd01949">
    <property type="entry name" value="GGDEF"/>
    <property type="match status" value="1"/>
</dbReference>
<dbReference type="PROSITE" id="PS50883">
    <property type="entry name" value="EAL"/>
    <property type="match status" value="1"/>
</dbReference>
<evidence type="ECO:0000313" key="4">
    <source>
        <dbReference type="Proteomes" id="UP000247612"/>
    </source>
</evidence>
<dbReference type="InterPro" id="IPR000160">
    <property type="entry name" value="GGDEF_dom"/>
</dbReference>
<dbReference type="InterPro" id="IPR029787">
    <property type="entry name" value="Nucleotide_cyclase"/>
</dbReference>
<dbReference type="NCBIfam" id="TIGR00254">
    <property type="entry name" value="GGDEF"/>
    <property type="match status" value="1"/>
</dbReference>
<dbReference type="Pfam" id="PF00563">
    <property type="entry name" value="EAL"/>
    <property type="match status" value="1"/>
</dbReference>
<dbReference type="EMBL" id="QJKH01000006">
    <property type="protein sequence ID" value="PXX79079.1"/>
    <property type="molecule type" value="Genomic_DNA"/>
</dbReference>
<dbReference type="RefSeq" id="WP_022937567.1">
    <property type="nucleotide sequence ID" value="NZ_CABKRQ010000003.1"/>
</dbReference>
<evidence type="ECO:0000259" key="2">
    <source>
        <dbReference type="PROSITE" id="PS50887"/>
    </source>
</evidence>
<dbReference type="PANTHER" id="PTHR33121">
    <property type="entry name" value="CYCLIC DI-GMP PHOSPHODIESTERASE PDEF"/>
    <property type="match status" value="1"/>
</dbReference>
<name>A0A318KMY5_9FIRM</name>
<dbReference type="SUPFAM" id="SSF55073">
    <property type="entry name" value="Nucleotide cyclase"/>
    <property type="match status" value="1"/>
</dbReference>
<accession>A0A318KMY5</accession>